<keyword evidence="5" id="KW-0498">Mitosis</keyword>
<sequence length="438" mass="50460">MSKFEYPRLSRTEITAILGQFQIANLSDHDLINPNPDFVSDLYTRILIHLDSLPEEDHEQLEFAALEHLENPDFHVDSVRVMKLYNRIKEVVSSLDCPKKFTLKDLLKPETDRTEFFLSAILNFCLHREARMNSITEIVDEVNLLEEQQGDWEEKISQLNSEIVEFNEARERELPLVQEVDTKVKELRQKIAVLNNNQMSLRASFRKLKEKTGEMDEKISSAEFVLVQSVQENANLRSKLVQSPDKLQRALEEKKSVREEAKNAERSAMQIVQEKTSILETHSKALKKMSKHFAQMQAIQEQVTSAKSIEKDLKALKAKLSDEGVLDKSLEAKLIERNGKAEQLDELKKQLEKERDLKYEETTNDLNKVKSEVDSRRRALEARQRNVEAVVAEVDAITSKTDSVKESGAAKLKQLDGRCEEIMKEFHQYANKIGVLIQ</sequence>
<keyword evidence="7" id="KW-0131">Cell cycle</keyword>
<feature type="coiled-coil region" evidence="9">
    <location>
        <begin position="247"/>
        <end position="274"/>
    </location>
</feature>
<feature type="coiled-coil region" evidence="9">
    <location>
        <begin position="299"/>
        <end position="364"/>
    </location>
</feature>
<evidence type="ECO:0000256" key="7">
    <source>
        <dbReference type="ARBA" id="ARBA00023306"/>
    </source>
</evidence>
<dbReference type="GO" id="GO:0051301">
    <property type="term" value="P:cell division"/>
    <property type="evidence" value="ECO:0007669"/>
    <property type="project" value="UniProtKB-KW"/>
</dbReference>
<dbReference type="InterPro" id="IPR005549">
    <property type="entry name" value="Kinetochore_Nuf2_N"/>
</dbReference>
<keyword evidence="6 9" id="KW-0175">Coiled coil</keyword>
<comment type="similarity">
    <text evidence="2">Belongs to the NUF2 family.</text>
</comment>
<keyword evidence="8" id="KW-0137">Centromere</keyword>
<dbReference type="KEGG" id="qsa:O6P43_031523"/>
<dbReference type="Proteomes" id="UP001163823">
    <property type="component" value="Chromosome 13"/>
</dbReference>
<keyword evidence="12" id="KW-1185">Reference proteome</keyword>
<dbReference type="Pfam" id="PF03800">
    <property type="entry name" value="Nuf2"/>
    <property type="match status" value="1"/>
</dbReference>
<evidence type="ECO:0000313" key="11">
    <source>
        <dbReference type="EMBL" id="KAJ7946623.1"/>
    </source>
</evidence>
<dbReference type="AlphaFoldDB" id="A0AAD7KV74"/>
<evidence type="ECO:0000256" key="5">
    <source>
        <dbReference type="ARBA" id="ARBA00022776"/>
    </source>
</evidence>
<dbReference type="Gene3D" id="1.10.418.60">
    <property type="entry name" value="Ncd80 complex, Nuf2 subunit"/>
    <property type="match status" value="1"/>
</dbReference>
<evidence type="ECO:0000256" key="6">
    <source>
        <dbReference type="ARBA" id="ARBA00023054"/>
    </source>
</evidence>
<comment type="subcellular location">
    <subcellularLocation>
        <location evidence="1">Chromosome</location>
        <location evidence="1">Centromere</location>
    </subcellularLocation>
</comment>
<organism evidence="11 12">
    <name type="scientific">Quillaja saponaria</name>
    <name type="common">Soap bark tree</name>
    <dbReference type="NCBI Taxonomy" id="32244"/>
    <lineage>
        <taxon>Eukaryota</taxon>
        <taxon>Viridiplantae</taxon>
        <taxon>Streptophyta</taxon>
        <taxon>Embryophyta</taxon>
        <taxon>Tracheophyta</taxon>
        <taxon>Spermatophyta</taxon>
        <taxon>Magnoliopsida</taxon>
        <taxon>eudicotyledons</taxon>
        <taxon>Gunneridae</taxon>
        <taxon>Pentapetalae</taxon>
        <taxon>rosids</taxon>
        <taxon>fabids</taxon>
        <taxon>Fabales</taxon>
        <taxon>Quillajaceae</taxon>
        <taxon>Quillaja</taxon>
    </lineage>
</organism>
<dbReference type="PANTHER" id="PTHR48441:SF1">
    <property type="entry name" value="NT-3"/>
    <property type="match status" value="1"/>
</dbReference>
<evidence type="ECO:0000256" key="9">
    <source>
        <dbReference type="SAM" id="Coils"/>
    </source>
</evidence>
<feature type="coiled-coil region" evidence="9">
    <location>
        <begin position="142"/>
        <end position="204"/>
    </location>
</feature>
<dbReference type="EMBL" id="JARAOO010000013">
    <property type="protein sequence ID" value="KAJ7946623.1"/>
    <property type="molecule type" value="Genomic_DNA"/>
</dbReference>
<dbReference type="GO" id="GO:0031262">
    <property type="term" value="C:Ndc80 complex"/>
    <property type="evidence" value="ECO:0007669"/>
    <property type="project" value="InterPro"/>
</dbReference>
<feature type="domain" description="Kinetochore protein Nuf2 N-terminal" evidence="10">
    <location>
        <begin position="4"/>
        <end position="142"/>
    </location>
</feature>
<gene>
    <name evidence="11" type="ORF">O6P43_031523</name>
</gene>
<name>A0AAD7KV74_QUISA</name>
<evidence type="ECO:0000256" key="2">
    <source>
        <dbReference type="ARBA" id="ARBA00005498"/>
    </source>
</evidence>
<accession>A0AAD7KV74</accession>
<keyword evidence="3" id="KW-0158">Chromosome</keyword>
<keyword evidence="4" id="KW-0132">Cell division</keyword>
<comment type="caution">
    <text evidence="11">The sequence shown here is derived from an EMBL/GenBank/DDBJ whole genome shotgun (WGS) entry which is preliminary data.</text>
</comment>
<reference evidence="11" key="1">
    <citation type="journal article" date="2023" name="Science">
        <title>Elucidation of the pathway for biosynthesis of saponin adjuvants from the soapbark tree.</title>
        <authorList>
            <person name="Reed J."/>
            <person name="Orme A."/>
            <person name="El-Demerdash A."/>
            <person name="Owen C."/>
            <person name="Martin L.B.B."/>
            <person name="Misra R.C."/>
            <person name="Kikuchi S."/>
            <person name="Rejzek M."/>
            <person name="Martin A.C."/>
            <person name="Harkess A."/>
            <person name="Leebens-Mack J."/>
            <person name="Louveau T."/>
            <person name="Stephenson M.J."/>
            <person name="Osbourn A."/>
        </authorList>
    </citation>
    <scope>NUCLEOTIDE SEQUENCE</scope>
    <source>
        <strain evidence="11">S10</strain>
    </source>
</reference>
<evidence type="ECO:0000256" key="3">
    <source>
        <dbReference type="ARBA" id="ARBA00022454"/>
    </source>
</evidence>
<evidence type="ECO:0000256" key="4">
    <source>
        <dbReference type="ARBA" id="ARBA00022618"/>
    </source>
</evidence>
<proteinExistence type="inferred from homology"/>
<dbReference type="PANTHER" id="PTHR48441">
    <property type="match status" value="1"/>
</dbReference>
<evidence type="ECO:0000313" key="12">
    <source>
        <dbReference type="Proteomes" id="UP001163823"/>
    </source>
</evidence>
<evidence type="ECO:0000259" key="10">
    <source>
        <dbReference type="Pfam" id="PF03800"/>
    </source>
</evidence>
<protein>
    <submittedName>
        <fullName evidence="11">Kinetochore protein Nuf2</fullName>
    </submittedName>
</protein>
<evidence type="ECO:0000256" key="1">
    <source>
        <dbReference type="ARBA" id="ARBA00004584"/>
    </source>
</evidence>
<dbReference type="InterPro" id="IPR038275">
    <property type="entry name" value="Nuf2_N_sf"/>
</dbReference>
<evidence type="ECO:0000256" key="8">
    <source>
        <dbReference type="ARBA" id="ARBA00023328"/>
    </source>
</evidence>